<dbReference type="EMBL" id="RBLC01000002">
    <property type="protein sequence ID" value="RKS23235.1"/>
    <property type="molecule type" value="Genomic_DNA"/>
</dbReference>
<dbReference type="InterPro" id="IPR014464">
    <property type="entry name" value="CvfB_fam"/>
</dbReference>
<reference evidence="3 4" key="1">
    <citation type="submission" date="2018-10" db="EMBL/GenBank/DDBJ databases">
        <title>Genomic Encyclopedia of Archaeal and Bacterial Type Strains, Phase II (KMG-II): from individual species to whole genera.</title>
        <authorList>
            <person name="Goeker M."/>
        </authorList>
    </citation>
    <scope>NUCLEOTIDE SEQUENCE [LARGE SCALE GENOMIC DNA]</scope>
    <source>
        <strain evidence="3 4">DSM 29537</strain>
    </source>
</reference>
<name>A0A495MD61_9FLAO</name>
<comment type="similarity">
    <text evidence="1">Belongs to the CvfB family.</text>
</comment>
<accession>A0A495MD61</accession>
<dbReference type="GO" id="GO:0003676">
    <property type="term" value="F:nucleic acid binding"/>
    <property type="evidence" value="ECO:0007669"/>
    <property type="project" value="InterPro"/>
</dbReference>
<gene>
    <name evidence="3" type="ORF">CLV94_2140</name>
</gene>
<proteinExistence type="inferred from homology"/>
<evidence type="ECO:0000259" key="2">
    <source>
        <dbReference type="PROSITE" id="PS50126"/>
    </source>
</evidence>
<dbReference type="InterPro" id="IPR036388">
    <property type="entry name" value="WH-like_DNA-bd_sf"/>
</dbReference>
<dbReference type="Proteomes" id="UP000277579">
    <property type="component" value="Unassembled WGS sequence"/>
</dbReference>
<dbReference type="Pfam" id="PF13509">
    <property type="entry name" value="S1_2"/>
    <property type="match status" value="1"/>
</dbReference>
<protein>
    <recommendedName>
        <fullName evidence="2">S1 motif domain-containing protein</fullName>
    </recommendedName>
</protein>
<dbReference type="PANTHER" id="PTHR37296:SF1">
    <property type="entry name" value="CONSERVED VIRULENCE FACTOR B"/>
    <property type="match status" value="1"/>
</dbReference>
<evidence type="ECO:0000313" key="4">
    <source>
        <dbReference type="Proteomes" id="UP000277579"/>
    </source>
</evidence>
<dbReference type="Pfam" id="PF17783">
    <property type="entry name" value="WHD_CvfB"/>
    <property type="match status" value="1"/>
</dbReference>
<comment type="caution">
    <text evidence="3">The sequence shown here is derived from an EMBL/GenBank/DDBJ whole genome shotgun (WGS) entry which is preliminary data.</text>
</comment>
<dbReference type="RefSeq" id="WP_121376453.1">
    <property type="nucleotide sequence ID" value="NZ_RBLC01000002.1"/>
</dbReference>
<keyword evidence="4" id="KW-1185">Reference proteome</keyword>
<dbReference type="AlphaFoldDB" id="A0A495MD61"/>
<dbReference type="Gene3D" id="1.10.10.10">
    <property type="entry name" value="Winged helix-like DNA-binding domain superfamily/Winged helix DNA-binding domain"/>
    <property type="match status" value="1"/>
</dbReference>
<evidence type="ECO:0000313" key="3">
    <source>
        <dbReference type="EMBL" id="RKS23235.1"/>
    </source>
</evidence>
<dbReference type="SMART" id="SM00316">
    <property type="entry name" value="S1"/>
    <property type="match status" value="2"/>
</dbReference>
<sequence length="278" mass="32076">MIEIGKYNTLTIDRDTQVGLFLTDGKEDVLLPNKYVPKVFEIGEEITVFVYLDHEERPVATTLEPYILLNEFGLLRVNYTNQIGAFMDWGMEKDILVPFKEQARPMEKGKRYLVYLYMDEKTNRLVASSKTNQFLNNDNLTVEVGEEVDLIVSHITELGINVIINEQHKGLIYKDEVYDDAIRTGDRLRGYVKAIRPDNKIDVALQKQGFEAVEPNAEKILDELRANRGFLRLNDASHPEDIKTVLKMSKKTFKKAIGVLYKQKQIEIKEDGIYLVKE</sequence>
<dbReference type="PANTHER" id="PTHR37296">
    <property type="entry name" value="CONSERVED VIRULENCE FACTOR B"/>
    <property type="match status" value="1"/>
</dbReference>
<dbReference type="InterPro" id="IPR040764">
    <property type="entry name" value="CvfB_WH"/>
</dbReference>
<dbReference type="OrthoDB" id="9801597at2"/>
<dbReference type="InterPro" id="IPR039566">
    <property type="entry name" value="CvfB_S1_st"/>
</dbReference>
<organism evidence="3 4">
    <name type="scientific">Flavobacterium endophyticum</name>
    <dbReference type="NCBI Taxonomy" id="1540163"/>
    <lineage>
        <taxon>Bacteria</taxon>
        <taxon>Pseudomonadati</taxon>
        <taxon>Bacteroidota</taxon>
        <taxon>Flavobacteriia</taxon>
        <taxon>Flavobacteriales</taxon>
        <taxon>Flavobacteriaceae</taxon>
        <taxon>Flavobacterium</taxon>
    </lineage>
</organism>
<dbReference type="PIRSF" id="PIRSF012524">
    <property type="entry name" value="YitL_S1"/>
    <property type="match status" value="1"/>
</dbReference>
<evidence type="ECO:0000256" key="1">
    <source>
        <dbReference type="PIRNR" id="PIRNR012524"/>
    </source>
</evidence>
<dbReference type="Gene3D" id="2.40.50.140">
    <property type="entry name" value="Nucleic acid-binding proteins"/>
    <property type="match status" value="2"/>
</dbReference>
<dbReference type="InterPro" id="IPR012340">
    <property type="entry name" value="NA-bd_OB-fold"/>
</dbReference>
<dbReference type="InterPro" id="IPR003029">
    <property type="entry name" value="S1_domain"/>
</dbReference>
<feature type="domain" description="S1 motif" evidence="2">
    <location>
        <begin position="145"/>
        <end position="206"/>
    </location>
</feature>
<dbReference type="PROSITE" id="PS50126">
    <property type="entry name" value="S1"/>
    <property type="match status" value="1"/>
</dbReference>